<organism evidence="2 3">
    <name type="scientific">Leptospira santarosai serovar Shermani str. LT 821</name>
    <dbReference type="NCBI Taxonomy" id="758847"/>
    <lineage>
        <taxon>Bacteria</taxon>
        <taxon>Pseudomonadati</taxon>
        <taxon>Spirochaetota</taxon>
        <taxon>Spirochaetia</taxon>
        <taxon>Leptospirales</taxon>
        <taxon>Leptospiraceae</taxon>
        <taxon>Leptospira</taxon>
    </lineage>
</organism>
<dbReference type="Pfam" id="PF00535">
    <property type="entry name" value="Glycos_transf_2"/>
    <property type="match status" value="1"/>
</dbReference>
<dbReference type="STRING" id="758847.LSS_22155"/>
<accession>A0A097ESS7</accession>
<evidence type="ECO:0000259" key="1">
    <source>
        <dbReference type="Pfam" id="PF00535"/>
    </source>
</evidence>
<feature type="domain" description="Glycosyltransferase 2-like" evidence="1">
    <location>
        <begin position="16"/>
        <end position="144"/>
    </location>
</feature>
<evidence type="ECO:0000313" key="3">
    <source>
        <dbReference type="Proteomes" id="UP000035800"/>
    </source>
</evidence>
<evidence type="ECO:0000313" key="2">
    <source>
        <dbReference type="EMBL" id="AIT10960.1"/>
    </source>
</evidence>
<gene>
    <name evidence="2" type="ORF">LSS_22155</name>
</gene>
<sequence length="224" mass="26526">MERLSKDKLYSLPEISVIVCSYNHAKWIERCIRSIVHQEIIDPGSYEIIIVNDGSKDHTLEILENLSVLHQVKIINNETNSGLPQSLNKAIRSALGRYIVRVDSDDYVSRKFLSLMRLFLDMNREYQAVAVDYIKVDENENVIEKVNCFEDQIACGIMFRKECLFEIGLYDENFQMREGHNLRKRFEEKFKIARLEFPLYKYRHHSKNRTKDLAEVEKYDQLLK</sequence>
<dbReference type="PANTHER" id="PTHR22916">
    <property type="entry name" value="GLYCOSYLTRANSFERASE"/>
    <property type="match status" value="1"/>
</dbReference>
<dbReference type="Proteomes" id="UP000035800">
    <property type="component" value="Chromosome I"/>
</dbReference>
<protein>
    <recommendedName>
        <fullName evidence="1">Glycosyltransferase 2-like domain-containing protein</fullName>
    </recommendedName>
</protein>
<dbReference type="Gene3D" id="3.90.550.10">
    <property type="entry name" value="Spore Coat Polysaccharide Biosynthesis Protein SpsA, Chain A"/>
    <property type="match status" value="1"/>
</dbReference>
<name>A0A097ESS7_9LEPT</name>
<dbReference type="AlphaFoldDB" id="A0A097ESS7"/>
<dbReference type="PANTHER" id="PTHR22916:SF3">
    <property type="entry name" value="UDP-GLCNAC:BETAGAL BETA-1,3-N-ACETYLGLUCOSAMINYLTRANSFERASE-LIKE PROTEIN 1"/>
    <property type="match status" value="1"/>
</dbReference>
<dbReference type="GO" id="GO:0016758">
    <property type="term" value="F:hexosyltransferase activity"/>
    <property type="evidence" value="ECO:0007669"/>
    <property type="project" value="UniProtKB-ARBA"/>
</dbReference>
<dbReference type="EMBL" id="CP006694">
    <property type="protein sequence ID" value="AIT10960.1"/>
    <property type="molecule type" value="Genomic_DNA"/>
</dbReference>
<dbReference type="SUPFAM" id="SSF53448">
    <property type="entry name" value="Nucleotide-diphospho-sugar transferases"/>
    <property type="match status" value="1"/>
</dbReference>
<dbReference type="InterPro" id="IPR001173">
    <property type="entry name" value="Glyco_trans_2-like"/>
</dbReference>
<proteinExistence type="predicted"/>
<dbReference type="KEGG" id="lst:LSS_22155"/>
<dbReference type="RefSeq" id="WP_004491540.1">
    <property type="nucleotide sequence ID" value="NZ_CP006694.1"/>
</dbReference>
<dbReference type="InterPro" id="IPR029044">
    <property type="entry name" value="Nucleotide-diphossugar_trans"/>
</dbReference>
<reference evidence="2 3" key="2">
    <citation type="journal article" date="2014" name="Emerg. Microbes Infect.">
        <title>Potential impact on kidney infection: a whole-genome analysis of Leptospira santarosai serovar Shermani.</title>
        <authorList>
            <person name="Chou L.F."/>
            <person name="Chen T.W."/>
            <person name="Ko Y.C."/>
            <person name="Pan M.J."/>
            <person name="Tian Y.C."/>
            <person name="Chiu C.H."/>
            <person name="Tang P."/>
            <person name="Hung C.C."/>
            <person name="Yang C.W."/>
        </authorList>
    </citation>
    <scope>NUCLEOTIDE SEQUENCE</scope>
    <source>
        <strain evidence="2 3">LT 821</strain>
    </source>
</reference>
<reference evidence="2 3" key="1">
    <citation type="journal article" date="2012" name="Gene">
        <title>Sequence of Leptospira santarosai serovar Shermani genome and prediction of virulence-associated genes.</title>
        <authorList>
            <person name="Chou L.F."/>
            <person name="Chen Y.T."/>
            <person name="Lu C.W."/>
            <person name="Ko Y.C."/>
            <person name="Tang C.Y."/>
            <person name="Pan M.J."/>
            <person name="Tian Y.C."/>
            <person name="Chiu C.H."/>
            <person name="Hung C.C."/>
            <person name="Yang C.W."/>
        </authorList>
    </citation>
    <scope>NUCLEOTIDE SEQUENCE [LARGE SCALE GENOMIC DNA]</scope>
    <source>
        <strain evidence="2">LT 821</strain>
    </source>
</reference>
<dbReference type="CDD" id="cd00761">
    <property type="entry name" value="Glyco_tranf_GTA_type"/>
    <property type="match status" value="1"/>
</dbReference>
<dbReference type="GeneID" id="29740024"/>